<dbReference type="SUPFAM" id="SSF51905">
    <property type="entry name" value="FAD/NAD(P)-binding domain"/>
    <property type="match status" value="1"/>
</dbReference>
<proteinExistence type="predicted"/>
<evidence type="ECO:0000256" key="1">
    <source>
        <dbReference type="ARBA" id="ARBA00023002"/>
    </source>
</evidence>
<dbReference type="AlphaFoldDB" id="A0A9W6QVN6"/>
<protein>
    <submittedName>
        <fullName evidence="4">FAD-dependent oxidoreductase</fullName>
    </submittedName>
</protein>
<accession>A0A9W6QVN6</accession>
<dbReference type="RefSeq" id="WP_285486370.1">
    <property type="nucleotide sequence ID" value="NZ_BSTI01000003.1"/>
</dbReference>
<dbReference type="InterPro" id="IPR050493">
    <property type="entry name" value="FAD-dep_Monooxygenase_BioMet"/>
</dbReference>
<dbReference type="InterPro" id="IPR002938">
    <property type="entry name" value="FAD-bd"/>
</dbReference>
<evidence type="ECO:0000313" key="5">
    <source>
        <dbReference type="Proteomes" id="UP001165136"/>
    </source>
</evidence>
<keyword evidence="1" id="KW-0560">Oxidoreductase</keyword>
<keyword evidence="5" id="KW-1185">Reference proteome</keyword>
<dbReference type="PANTHER" id="PTHR13789:SF309">
    <property type="entry name" value="PUTATIVE (AFU_ORTHOLOGUE AFUA_6G14510)-RELATED"/>
    <property type="match status" value="1"/>
</dbReference>
<evidence type="ECO:0000259" key="3">
    <source>
        <dbReference type="Pfam" id="PF01494"/>
    </source>
</evidence>
<dbReference type="EMBL" id="BSTI01000003">
    <property type="protein sequence ID" value="GLY64954.1"/>
    <property type="molecule type" value="Genomic_DNA"/>
</dbReference>
<dbReference type="PRINTS" id="PR00420">
    <property type="entry name" value="RNGMNOXGNASE"/>
</dbReference>
<name>A0A9W6QVN6_9PSEU</name>
<feature type="domain" description="FAD-binding" evidence="3">
    <location>
        <begin position="4"/>
        <end position="342"/>
    </location>
</feature>
<dbReference type="InterPro" id="IPR036188">
    <property type="entry name" value="FAD/NAD-bd_sf"/>
</dbReference>
<dbReference type="GO" id="GO:0004497">
    <property type="term" value="F:monooxygenase activity"/>
    <property type="evidence" value="ECO:0007669"/>
    <property type="project" value="UniProtKB-KW"/>
</dbReference>
<keyword evidence="2" id="KW-0503">Monooxygenase</keyword>
<gene>
    <name evidence="4" type="ORF">Atai01_15730</name>
</gene>
<evidence type="ECO:0000313" key="4">
    <source>
        <dbReference type="EMBL" id="GLY64954.1"/>
    </source>
</evidence>
<sequence>MNTAIVVGGGIGGLSAAIGLERAGWQVTVLERAEEFRPVGAGLTFAPNGVRALDWLGVGEQLRAHGMAQGAAGIRAASGRWLLREDLGEIRRRFGVSGYMLHRADVHAMLIGALRHADLRTGHQVTDVDPDTGTVEFQLTTGGTGTATADLVVAADGLHSPLRTRLFPGYPGPTYAGYLVWRGVVPSEAAAGIELGSAVSESWGRGQRFGIVPLLGGQVYWFATLSALPGSHTEDDIEAVARRFRNWHDPIPRLLAATPPEALLRHDIYSLETPLPRYFTGRVLLLGDAAHAVTPDLGQGAVQALEDAATLGGLAAQHGDVSSIVDAYDRARRARTQRLVRVSASTGRMTQWRHPVAAAIRDTLTWLTPSSVYLRTVGETFSWTPDPAWPVPEAR</sequence>
<reference evidence="4" key="1">
    <citation type="submission" date="2023-03" db="EMBL/GenBank/DDBJ databases">
        <title>Amycolatopsis taiwanensis NBRC 103393.</title>
        <authorList>
            <person name="Ichikawa N."/>
            <person name="Sato H."/>
            <person name="Tonouchi N."/>
        </authorList>
    </citation>
    <scope>NUCLEOTIDE SEQUENCE</scope>
    <source>
        <strain evidence="4">NBRC 103393</strain>
    </source>
</reference>
<dbReference type="Gene3D" id="3.50.50.60">
    <property type="entry name" value="FAD/NAD(P)-binding domain"/>
    <property type="match status" value="1"/>
</dbReference>
<dbReference type="PANTHER" id="PTHR13789">
    <property type="entry name" value="MONOOXYGENASE"/>
    <property type="match status" value="1"/>
</dbReference>
<organism evidence="4 5">
    <name type="scientific">Amycolatopsis taiwanensis</name>
    <dbReference type="NCBI Taxonomy" id="342230"/>
    <lineage>
        <taxon>Bacteria</taxon>
        <taxon>Bacillati</taxon>
        <taxon>Actinomycetota</taxon>
        <taxon>Actinomycetes</taxon>
        <taxon>Pseudonocardiales</taxon>
        <taxon>Pseudonocardiaceae</taxon>
        <taxon>Amycolatopsis</taxon>
    </lineage>
</organism>
<dbReference type="Proteomes" id="UP001165136">
    <property type="component" value="Unassembled WGS sequence"/>
</dbReference>
<dbReference type="GO" id="GO:0071949">
    <property type="term" value="F:FAD binding"/>
    <property type="evidence" value="ECO:0007669"/>
    <property type="project" value="InterPro"/>
</dbReference>
<comment type="caution">
    <text evidence="4">The sequence shown here is derived from an EMBL/GenBank/DDBJ whole genome shotgun (WGS) entry which is preliminary data.</text>
</comment>
<dbReference type="Pfam" id="PF01494">
    <property type="entry name" value="FAD_binding_3"/>
    <property type="match status" value="1"/>
</dbReference>
<evidence type="ECO:0000256" key="2">
    <source>
        <dbReference type="ARBA" id="ARBA00023033"/>
    </source>
</evidence>